<protein>
    <submittedName>
        <fullName evidence="3">Uncharacterized protein</fullName>
    </submittedName>
</protein>
<dbReference type="OrthoDB" id="7066936at2"/>
<accession>A0A378IHL3</accession>
<keyword evidence="1" id="KW-0732">Signal</keyword>
<evidence type="ECO:0000256" key="1">
    <source>
        <dbReference type="SAM" id="SignalP"/>
    </source>
</evidence>
<dbReference type="Proteomes" id="UP000255066">
    <property type="component" value="Unassembled WGS sequence"/>
</dbReference>
<feature type="signal peptide" evidence="1">
    <location>
        <begin position="1"/>
        <end position="17"/>
    </location>
</feature>
<evidence type="ECO:0000313" key="3">
    <source>
        <dbReference type="EMBL" id="STX31674.1"/>
    </source>
</evidence>
<dbReference type="Proteomes" id="UP000054735">
    <property type="component" value="Unassembled WGS sequence"/>
</dbReference>
<dbReference type="RefSeq" id="WP_058524173.1">
    <property type="nucleotide sequence ID" value="NZ_CAAAHV010000012.1"/>
</dbReference>
<reference evidence="2 4" key="1">
    <citation type="submission" date="2015-11" db="EMBL/GenBank/DDBJ databases">
        <title>Genomic analysis of 38 Legionella species identifies large and diverse effector repertoires.</title>
        <authorList>
            <person name="Burstein D."/>
            <person name="Amaro F."/>
            <person name="Zusman T."/>
            <person name="Lifshitz Z."/>
            <person name="Cohen O."/>
            <person name="Gilbert J.A."/>
            <person name="Pupko T."/>
            <person name="Shuman H.A."/>
            <person name="Segal G."/>
        </authorList>
    </citation>
    <scope>NUCLEOTIDE SEQUENCE [LARGE SCALE GENOMIC DNA]</scope>
    <source>
        <strain evidence="2 4">CDC#1407-AL-14</strain>
    </source>
</reference>
<reference evidence="3 5" key="2">
    <citation type="submission" date="2018-06" db="EMBL/GenBank/DDBJ databases">
        <authorList>
            <consortium name="Pathogen Informatics"/>
            <person name="Doyle S."/>
        </authorList>
    </citation>
    <scope>NUCLEOTIDE SEQUENCE [LARGE SCALE GENOMIC DNA]</scope>
    <source>
        <strain evidence="3 5">NCTC12437</strain>
    </source>
</reference>
<keyword evidence="4" id="KW-1185">Reference proteome</keyword>
<proteinExistence type="predicted"/>
<dbReference type="EMBL" id="UGNW01000001">
    <property type="protein sequence ID" value="STX31674.1"/>
    <property type="molecule type" value="Genomic_DNA"/>
</dbReference>
<sequence length="72" mass="8316">MKKVFLALALLPVLCFAKCVTPWEDVKSSVKDILVCRLEVPNGWLLQTSYWYTSTVIFVPDEKHEWVLDTNS</sequence>
<organism evidence="3 5">
    <name type="scientific">Legionella birminghamensis</name>
    <dbReference type="NCBI Taxonomy" id="28083"/>
    <lineage>
        <taxon>Bacteria</taxon>
        <taxon>Pseudomonadati</taxon>
        <taxon>Pseudomonadota</taxon>
        <taxon>Gammaproteobacteria</taxon>
        <taxon>Legionellales</taxon>
        <taxon>Legionellaceae</taxon>
        <taxon>Legionella</taxon>
    </lineage>
</organism>
<evidence type="ECO:0000313" key="5">
    <source>
        <dbReference type="Proteomes" id="UP000255066"/>
    </source>
</evidence>
<feature type="chain" id="PRO_5016904234" evidence="1">
    <location>
        <begin position="18"/>
        <end position="72"/>
    </location>
</feature>
<dbReference type="EMBL" id="LNXT01000040">
    <property type="protein sequence ID" value="KTC69433.1"/>
    <property type="molecule type" value="Genomic_DNA"/>
</dbReference>
<name>A0A378IHL3_9GAMM</name>
<gene>
    <name evidence="2" type="ORF">Lbir_2172</name>
    <name evidence="3" type="ORF">NCTC12437_01448</name>
</gene>
<evidence type="ECO:0000313" key="2">
    <source>
        <dbReference type="EMBL" id="KTC69433.1"/>
    </source>
</evidence>
<dbReference type="AlphaFoldDB" id="A0A378IHL3"/>
<evidence type="ECO:0000313" key="4">
    <source>
        <dbReference type="Proteomes" id="UP000054735"/>
    </source>
</evidence>